<dbReference type="OrthoDB" id="9811849at2"/>
<reference evidence="2 4" key="1">
    <citation type="submission" date="2018-06" db="EMBL/GenBank/DDBJ databases">
        <authorList>
            <consortium name="Pathogen Informatics"/>
            <person name="Doyle S."/>
        </authorList>
    </citation>
    <scope>NUCLEOTIDE SEQUENCE [LARGE SCALE GENOMIC DNA]</scope>
    <source>
        <strain evidence="2 4">NCTC11159</strain>
    </source>
</reference>
<dbReference type="Proteomes" id="UP000255108">
    <property type="component" value="Unassembled WGS sequence"/>
</dbReference>
<protein>
    <submittedName>
        <fullName evidence="2">Probable adenylyltransferase/sulfurtransferase MoeZ</fullName>
    </submittedName>
    <submittedName>
        <fullName evidence="3">Rhodanese-related sulfurtransferase</fullName>
    </submittedName>
</protein>
<dbReference type="RefSeq" id="WP_115229533.1">
    <property type="nucleotide sequence ID" value="NZ_CAWOLO010000004.1"/>
</dbReference>
<proteinExistence type="predicted"/>
<sequence length="107" mass="12174">MQQINPIELSQWLNDAERESPILLDVRETGEYEICNIANSQLIPMNTIPHRFAELDEDATIVVICHHGMRSYQVASFLERQGFANVINLNGGIARWAEDVDLAMAKY</sequence>
<keyword evidence="2" id="KW-0548">Nucleotidyltransferase</keyword>
<dbReference type="EMBL" id="UGHR01000004">
    <property type="protein sequence ID" value="STR45470.1"/>
    <property type="molecule type" value="Genomic_DNA"/>
</dbReference>
<keyword evidence="5" id="KW-1185">Reference proteome</keyword>
<evidence type="ECO:0000313" key="5">
    <source>
        <dbReference type="Proteomes" id="UP000295794"/>
    </source>
</evidence>
<evidence type="ECO:0000259" key="1">
    <source>
        <dbReference type="PROSITE" id="PS50206"/>
    </source>
</evidence>
<dbReference type="PANTHER" id="PTHR43031:SF17">
    <property type="entry name" value="SULFURTRANSFERASE YTWF-RELATED"/>
    <property type="match status" value="1"/>
</dbReference>
<name>A0A377SVX2_9NEIS</name>
<evidence type="ECO:0000313" key="3">
    <source>
        <dbReference type="EMBL" id="TCU87969.1"/>
    </source>
</evidence>
<dbReference type="SMART" id="SM00450">
    <property type="entry name" value="RHOD"/>
    <property type="match status" value="1"/>
</dbReference>
<keyword evidence="2" id="KW-0808">Transferase</keyword>
<dbReference type="InterPro" id="IPR001763">
    <property type="entry name" value="Rhodanese-like_dom"/>
</dbReference>
<dbReference type="AlphaFoldDB" id="A0A377SVX2"/>
<dbReference type="GO" id="GO:0016779">
    <property type="term" value="F:nucleotidyltransferase activity"/>
    <property type="evidence" value="ECO:0007669"/>
    <property type="project" value="UniProtKB-KW"/>
</dbReference>
<accession>A0A377SVX2</accession>
<dbReference type="SUPFAM" id="SSF52821">
    <property type="entry name" value="Rhodanese/Cell cycle control phosphatase"/>
    <property type="match status" value="1"/>
</dbReference>
<dbReference type="Pfam" id="PF00581">
    <property type="entry name" value="Rhodanese"/>
    <property type="match status" value="1"/>
</dbReference>
<dbReference type="InterPro" id="IPR036873">
    <property type="entry name" value="Rhodanese-like_dom_sf"/>
</dbReference>
<organism evidence="2 4">
    <name type="scientific">Iodobacter fluviatilis</name>
    <dbReference type="NCBI Taxonomy" id="537"/>
    <lineage>
        <taxon>Bacteria</taxon>
        <taxon>Pseudomonadati</taxon>
        <taxon>Pseudomonadota</taxon>
        <taxon>Betaproteobacteria</taxon>
        <taxon>Neisseriales</taxon>
        <taxon>Chitinibacteraceae</taxon>
        <taxon>Iodobacter</taxon>
    </lineage>
</organism>
<dbReference type="Gene3D" id="3.40.250.10">
    <property type="entry name" value="Rhodanese-like domain"/>
    <property type="match status" value="1"/>
</dbReference>
<dbReference type="InterPro" id="IPR050229">
    <property type="entry name" value="GlpE_sulfurtransferase"/>
</dbReference>
<dbReference type="EMBL" id="SMBT01000004">
    <property type="protein sequence ID" value="TCU87969.1"/>
    <property type="molecule type" value="Genomic_DNA"/>
</dbReference>
<gene>
    <name evidence="2" type="primary">moeZ</name>
    <name evidence="3" type="ORF">EV682_104138</name>
    <name evidence="2" type="ORF">NCTC11159_04044</name>
</gene>
<dbReference type="PROSITE" id="PS50206">
    <property type="entry name" value="RHODANESE_3"/>
    <property type="match status" value="1"/>
</dbReference>
<dbReference type="PANTHER" id="PTHR43031">
    <property type="entry name" value="FAD-DEPENDENT OXIDOREDUCTASE"/>
    <property type="match status" value="1"/>
</dbReference>
<dbReference type="Proteomes" id="UP000295794">
    <property type="component" value="Unassembled WGS sequence"/>
</dbReference>
<reference evidence="3 5" key="2">
    <citation type="submission" date="2019-03" db="EMBL/GenBank/DDBJ databases">
        <title>Genomic Encyclopedia of Type Strains, Phase IV (KMG-IV): sequencing the most valuable type-strain genomes for metagenomic binning, comparative biology and taxonomic classification.</title>
        <authorList>
            <person name="Goeker M."/>
        </authorList>
    </citation>
    <scope>NUCLEOTIDE SEQUENCE [LARGE SCALE GENOMIC DNA]</scope>
    <source>
        <strain evidence="3 5">DSM 3764</strain>
    </source>
</reference>
<evidence type="ECO:0000313" key="2">
    <source>
        <dbReference type="EMBL" id="STR45470.1"/>
    </source>
</evidence>
<evidence type="ECO:0000313" key="4">
    <source>
        <dbReference type="Proteomes" id="UP000255108"/>
    </source>
</evidence>
<feature type="domain" description="Rhodanese" evidence="1">
    <location>
        <begin position="17"/>
        <end position="105"/>
    </location>
</feature>